<comment type="caution">
    <text evidence="1">The sequence shown here is derived from an EMBL/GenBank/DDBJ whole genome shotgun (WGS) entry which is preliminary data.</text>
</comment>
<name>A0A0V1F1I4_TRIPS</name>
<sequence>MSHTEFVRVSTWLFCRFTGKTFFQFFCIFCYKSLNRNSIEGFGKYRGILTGTHGINGF</sequence>
<organism evidence="1 2">
    <name type="scientific">Trichinella pseudospiralis</name>
    <name type="common">Parasitic roundworm</name>
    <dbReference type="NCBI Taxonomy" id="6337"/>
    <lineage>
        <taxon>Eukaryota</taxon>
        <taxon>Metazoa</taxon>
        <taxon>Ecdysozoa</taxon>
        <taxon>Nematoda</taxon>
        <taxon>Enoplea</taxon>
        <taxon>Dorylaimia</taxon>
        <taxon>Trichinellida</taxon>
        <taxon>Trichinellidae</taxon>
        <taxon>Trichinella</taxon>
    </lineage>
</organism>
<dbReference type="Proteomes" id="UP000054995">
    <property type="component" value="Unassembled WGS sequence"/>
</dbReference>
<evidence type="ECO:0000313" key="1">
    <source>
        <dbReference type="EMBL" id="KRY80106.1"/>
    </source>
</evidence>
<dbReference type="EMBL" id="JYDT01000808">
    <property type="protein sequence ID" value="KRY80106.1"/>
    <property type="molecule type" value="Genomic_DNA"/>
</dbReference>
<evidence type="ECO:0000313" key="2">
    <source>
        <dbReference type="Proteomes" id="UP000054995"/>
    </source>
</evidence>
<protein>
    <submittedName>
        <fullName evidence="1">Uncharacterized protein</fullName>
    </submittedName>
</protein>
<reference evidence="1 2" key="1">
    <citation type="submission" date="2015-01" db="EMBL/GenBank/DDBJ databases">
        <title>Evolution of Trichinella species and genotypes.</title>
        <authorList>
            <person name="Korhonen P.K."/>
            <person name="Edoardo P."/>
            <person name="Giuseppe L.R."/>
            <person name="Gasser R.B."/>
        </authorList>
    </citation>
    <scope>NUCLEOTIDE SEQUENCE [LARGE SCALE GENOMIC DNA]</scope>
    <source>
        <strain evidence="1">ISS470</strain>
    </source>
</reference>
<gene>
    <name evidence="1" type="ORF">T4D_967</name>
</gene>
<accession>A0A0V1F1I4</accession>
<proteinExistence type="predicted"/>
<keyword evidence="2" id="KW-1185">Reference proteome</keyword>
<dbReference type="AlphaFoldDB" id="A0A0V1F1I4"/>